<protein>
    <submittedName>
        <fullName evidence="2">DUF4153 domain-containing protein</fullName>
    </submittedName>
</protein>
<feature type="transmembrane region" description="Helical" evidence="1">
    <location>
        <begin position="393"/>
        <end position="413"/>
    </location>
</feature>
<gene>
    <name evidence="2" type="ORF">FEN17_07245</name>
</gene>
<dbReference type="OrthoDB" id="637094at2"/>
<keyword evidence="3" id="KW-1185">Reference proteome</keyword>
<evidence type="ECO:0000313" key="2">
    <source>
        <dbReference type="EMBL" id="TLV03394.1"/>
    </source>
</evidence>
<feature type="transmembrane region" description="Helical" evidence="1">
    <location>
        <begin position="318"/>
        <end position="340"/>
    </location>
</feature>
<accession>A0A5R9L483</accession>
<dbReference type="AlphaFoldDB" id="A0A5R9L483"/>
<proteinExistence type="predicted"/>
<feature type="transmembrane region" description="Helical" evidence="1">
    <location>
        <begin position="188"/>
        <end position="210"/>
    </location>
</feature>
<feature type="transmembrane region" description="Helical" evidence="1">
    <location>
        <begin position="222"/>
        <end position="242"/>
    </location>
</feature>
<comment type="caution">
    <text evidence="2">The sequence shown here is derived from an EMBL/GenBank/DDBJ whole genome shotgun (WGS) entry which is preliminary data.</text>
</comment>
<evidence type="ECO:0000313" key="3">
    <source>
        <dbReference type="Proteomes" id="UP000306402"/>
    </source>
</evidence>
<name>A0A5R9L483_9BACT</name>
<feature type="transmembrane region" description="Helical" evidence="1">
    <location>
        <begin position="352"/>
        <end position="373"/>
    </location>
</feature>
<dbReference type="RefSeq" id="WP_138364602.1">
    <property type="nucleotide sequence ID" value="NZ_VCEJ01000002.1"/>
</dbReference>
<dbReference type="EMBL" id="VCEJ01000002">
    <property type="protein sequence ID" value="TLV03394.1"/>
    <property type="molecule type" value="Genomic_DNA"/>
</dbReference>
<feature type="transmembrane region" description="Helical" evidence="1">
    <location>
        <begin position="92"/>
        <end position="109"/>
    </location>
</feature>
<keyword evidence="1" id="KW-0812">Transmembrane</keyword>
<feature type="transmembrane region" description="Helical" evidence="1">
    <location>
        <begin position="148"/>
        <end position="168"/>
    </location>
</feature>
<feature type="transmembrane region" description="Helical" evidence="1">
    <location>
        <begin position="254"/>
        <end position="275"/>
    </location>
</feature>
<keyword evidence="1" id="KW-0472">Membrane</keyword>
<feature type="transmembrane region" description="Helical" evidence="1">
    <location>
        <begin position="287"/>
        <end position="306"/>
    </location>
</feature>
<dbReference type="Proteomes" id="UP000306402">
    <property type="component" value="Unassembled WGS sequence"/>
</dbReference>
<reference evidence="2 3" key="1">
    <citation type="submission" date="2019-05" db="EMBL/GenBank/DDBJ databases">
        <authorList>
            <person name="Qu J.-H."/>
        </authorList>
    </citation>
    <scope>NUCLEOTIDE SEQUENCE [LARGE SCALE GENOMIC DNA]</scope>
    <source>
        <strain evidence="2 3">T17</strain>
    </source>
</reference>
<sequence>MQEKILLNIDNPGQLEKLYRSNKPTFKSAFNDLYVQLRENPLAEGWYQRLNYAQEEMFWGTPAERTFVVGAALVAAFIAKLPEIFSIDPEFFYTRNIGFIIFPVLIAFFARKNSISMKTGAGLVALILAGAIFINLLPHKQGLPADTLSLSCIHFPLLLWSMLGFTFAGGKGHSEANWLGFLRYNGELAVMMALLLIAGGLTTALTINLFRLIGLDIQKFYFNYIVICGLSAVPLVATFLTQTQPAIVSKISPLIAKLFAPVALVILLAYLGAMLFSSKNPYQDREFLVLFNVLLVGVMALIFFSIADSGTKNSVQRLVLFLLSAVTIIVNGIALSAVLFRISEWGITPNRAAVLGANVLMLIHLLLVSARLFGALKKKGNLEQVGKSIVLFVPVYAAWAAIVTFLFPFIFGFK</sequence>
<evidence type="ECO:0000256" key="1">
    <source>
        <dbReference type="SAM" id="Phobius"/>
    </source>
</evidence>
<organism evidence="2 3">
    <name type="scientific">Dyadobacter luticola</name>
    <dbReference type="NCBI Taxonomy" id="1979387"/>
    <lineage>
        <taxon>Bacteria</taxon>
        <taxon>Pseudomonadati</taxon>
        <taxon>Bacteroidota</taxon>
        <taxon>Cytophagia</taxon>
        <taxon>Cytophagales</taxon>
        <taxon>Spirosomataceae</taxon>
        <taxon>Dyadobacter</taxon>
    </lineage>
</organism>
<feature type="transmembrane region" description="Helical" evidence="1">
    <location>
        <begin position="115"/>
        <end position="136"/>
    </location>
</feature>
<keyword evidence="1" id="KW-1133">Transmembrane helix</keyword>